<gene>
    <name evidence="1" type="ORF">ACKI1S_12520</name>
</gene>
<dbReference type="RefSeq" id="WP_369278239.1">
    <property type="nucleotide sequence ID" value="NZ_JBJVMW010000024.1"/>
</dbReference>
<dbReference type="Proteomes" id="UP001631993">
    <property type="component" value="Unassembled WGS sequence"/>
</dbReference>
<proteinExistence type="predicted"/>
<accession>A0ABW9IEM8</accession>
<comment type="caution">
    <text evidence="1">The sequence shown here is derived from an EMBL/GenBank/DDBJ whole genome shotgun (WGS) entry which is preliminary data.</text>
</comment>
<evidence type="ECO:0000313" key="2">
    <source>
        <dbReference type="Proteomes" id="UP001631993"/>
    </source>
</evidence>
<dbReference type="EMBL" id="JBJVNE010000005">
    <property type="protein sequence ID" value="MFM9646959.1"/>
    <property type="molecule type" value="Genomic_DNA"/>
</dbReference>
<sequence>MAIGQWDRDFKIWNYSFSYSSLLLRSAPKFDQDLRVDVLFSNVKRMNIPVKFAGLSIEDGEFEAERERLGIEEAPDEPFKLFLLNGGPSYVLATHCQWHEDHEWVDAPSRFGPFRGVH</sequence>
<name>A0ABW9IEM8_STRGJ</name>
<protein>
    <submittedName>
        <fullName evidence="1">Uncharacterized protein</fullName>
    </submittedName>
</protein>
<reference evidence="1 2" key="1">
    <citation type="submission" date="2024-12" db="EMBL/GenBank/DDBJ databases">
        <title>Forecasting of Potato common scab and diversities of Pathogenic streptomyces spp. in china.</title>
        <authorList>
            <person name="Handique U."/>
            <person name="Wu J."/>
        </authorList>
    </citation>
    <scope>NUCLEOTIDE SEQUENCE [LARGE SCALE GENOMIC DNA]</scope>
    <source>
        <strain evidence="1 2">ZRIMU1585</strain>
    </source>
</reference>
<evidence type="ECO:0000313" key="1">
    <source>
        <dbReference type="EMBL" id="MFM9646959.1"/>
    </source>
</evidence>
<organism evidence="1 2">
    <name type="scientific">Streptomyces galilaeus</name>
    <dbReference type="NCBI Taxonomy" id="33899"/>
    <lineage>
        <taxon>Bacteria</taxon>
        <taxon>Bacillati</taxon>
        <taxon>Actinomycetota</taxon>
        <taxon>Actinomycetes</taxon>
        <taxon>Kitasatosporales</taxon>
        <taxon>Streptomycetaceae</taxon>
        <taxon>Streptomyces</taxon>
    </lineage>
</organism>
<keyword evidence="2" id="KW-1185">Reference proteome</keyword>